<dbReference type="PRINTS" id="PR00160">
    <property type="entry name" value="GLUTAREDOXIN"/>
</dbReference>
<dbReference type="InterPro" id="IPR014025">
    <property type="entry name" value="Glutaredoxin_subgr"/>
</dbReference>
<dbReference type="Proteomes" id="UP000223025">
    <property type="component" value="Segment"/>
</dbReference>
<name>A0A2L0UZF4_9CAUD</name>
<accession>A0A2L0UZF4</accession>
<evidence type="ECO:0000259" key="1">
    <source>
        <dbReference type="Pfam" id="PF00462"/>
    </source>
</evidence>
<dbReference type="EMBL" id="MF403008">
    <property type="protein sequence ID" value="AUZ94911.1"/>
    <property type="molecule type" value="Genomic_DNA"/>
</dbReference>
<dbReference type="InterPro" id="IPR036249">
    <property type="entry name" value="Thioredoxin-like_sf"/>
</dbReference>
<sequence>MFIMYTMDGCVFCQKAIEYIQNHLKEKVELRNVKIKEHFETIQRVLPNETTVPQIFYNNRHVGGYNDLVRDF</sequence>
<reference evidence="2 3" key="1">
    <citation type="submission" date="2017-06" db="EMBL/GenBank/DDBJ databases">
        <authorList>
            <person name="Kim H.J."/>
            <person name="Triplett B.A."/>
        </authorList>
    </citation>
    <scope>NUCLEOTIDE SEQUENCE [LARGE SCALE GENOMIC DNA]</scope>
</reference>
<dbReference type="InterPro" id="IPR002109">
    <property type="entry name" value="Glutaredoxin"/>
</dbReference>
<protein>
    <recommendedName>
        <fullName evidence="1">Glutaredoxin domain-containing protein</fullName>
    </recommendedName>
</protein>
<dbReference type="KEGG" id="vg:40088117"/>
<dbReference type="SUPFAM" id="SSF52833">
    <property type="entry name" value="Thioredoxin-like"/>
    <property type="match status" value="1"/>
</dbReference>
<dbReference type="Gene3D" id="3.40.30.10">
    <property type="entry name" value="Glutaredoxin"/>
    <property type="match status" value="1"/>
</dbReference>
<keyword evidence="3" id="KW-1185">Reference proteome</keyword>
<dbReference type="GeneID" id="40088117"/>
<dbReference type="RefSeq" id="YP_009611779.1">
    <property type="nucleotide sequence ID" value="NC_042013.1"/>
</dbReference>
<proteinExistence type="predicted"/>
<dbReference type="PROSITE" id="PS51354">
    <property type="entry name" value="GLUTAREDOXIN_2"/>
    <property type="match status" value="1"/>
</dbReference>
<dbReference type="Pfam" id="PF00462">
    <property type="entry name" value="Glutaredoxin"/>
    <property type="match status" value="1"/>
</dbReference>
<evidence type="ECO:0000313" key="3">
    <source>
        <dbReference type="Proteomes" id="UP000223025"/>
    </source>
</evidence>
<feature type="domain" description="Glutaredoxin" evidence="1">
    <location>
        <begin position="3"/>
        <end position="62"/>
    </location>
</feature>
<organism evidence="2 3">
    <name type="scientific">Agrobacterium phage Atu_ph07</name>
    <dbReference type="NCBI Taxonomy" id="2024264"/>
    <lineage>
        <taxon>Viruses</taxon>
        <taxon>Duplodnaviria</taxon>
        <taxon>Heunggongvirae</taxon>
        <taxon>Uroviricota</taxon>
        <taxon>Caudoviricetes</taxon>
        <taxon>Polybotosvirus</taxon>
        <taxon>Polybotosvirus Atuph07</taxon>
    </lineage>
</organism>
<evidence type="ECO:0000313" key="2">
    <source>
        <dbReference type="EMBL" id="AUZ94911.1"/>
    </source>
</evidence>